<dbReference type="EMBL" id="UHFF01000002">
    <property type="protein sequence ID" value="SUN45795.1"/>
    <property type="molecule type" value="Genomic_DNA"/>
</dbReference>
<proteinExistence type="predicted"/>
<organism evidence="1 2">
    <name type="scientific">Streptococcus equi subsp. equi</name>
    <dbReference type="NCBI Taxonomy" id="148942"/>
    <lineage>
        <taxon>Bacteria</taxon>
        <taxon>Bacillati</taxon>
        <taxon>Bacillota</taxon>
        <taxon>Bacilli</taxon>
        <taxon>Lactobacillales</taxon>
        <taxon>Streptococcaceae</taxon>
        <taxon>Streptococcus</taxon>
    </lineage>
</organism>
<gene>
    <name evidence="1" type="ORF">NCTC12092_00675</name>
</gene>
<protein>
    <submittedName>
        <fullName evidence="1">Putative conjugative transposon membrane exported protein</fullName>
    </submittedName>
</protein>
<evidence type="ECO:0000313" key="2">
    <source>
        <dbReference type="Proteomes" id="UP000254461"/>
    </source>
</evidence>
<dbReference type="Proteomes" id="UP000254461">
    <property type="component" value="Unassembled WGS sequence"/>
</dbReference>
<reference evidence="1 2" key="1">
    <citation type="submission" date="2018-06" db="EMBL/GenBank/DDBJ databases">
        <authorList>
            <consortium name="Pathogen Informatics"/>
            <person name="Doyle S."/>
        </authorList>
    </citation>
    <scope>NUCLEOTIDE SEQUENCE [LARGE SCALE GENOMIC DNA]</scope>
    <source>
        <strain evidence="1 2">NCTC12092</strain>
    </source>
</reference>
<sequence>MNKRKTVFTAVAIGAGIMAVIDRIRLHNKIDELEERTEDIGRCHNDFCLMQQRYNKNTDEQLAIIRDEIGSVYEHFEELSKDKEDGR</sequence>
<name>A0A380JP44_9STRE</name>
<accession>A0A380JP44</accession>
<dbReference type="RefSeq" id="WP_047926364.1">
    <property type="nucleotide sequence ID" value="NZ_UHFF01000002.1"/>
</dbReference>
<evidence type="ECO:0000313" key="1">
    <source>
        <dbReference type="EMBL" id="SUN45795.1"/>
    </source>
</evidence>
<dbReference type="AlphaFoldDB" id="A0A380JP44"/>